<protein>
    <submittedName>
        <fullName evidence="1">Uncharacterized protein</fullName>
    </submittedName>
</protein>
<dbReference type="EMBL" id="JAAAUY010001305">
    <property type="protein sequence ID" value="KAF9323351.1"/>
    <property type="molecule type" value="Genomic_DNA"/>
</dbReference>
<evidence type="ECO:0000313" key="2">
    <source>
        <dbReference type="Proteomes" id="UP000696485"/>
    </source>
</evidence>
<accession>A0A9P5SA62</accession>
<dbReference type="AlphaFoldDB" id="A0A9P5SA62"/>
<keyword evidence="2" id="KW-1185">Reference proteome</keyword>
<proteinExistence type="predicted"/>
<sequence>MASTLSCSYADRSATPGTHLTLVSVSGSCRSGFAIFIADKVVQGKDISGIPEDLKLLDSADGILEYVRKNKELFSYMLRRHDDPGGELQDFDLNLTQWETDMFLQ</sequence>
<comment type="caution">
    <text evidence="1">The sequence shown here is derived from an EMBL/GenBank/DDBJ whole genome shotgun (WGS) entry which is preliminary data.</text>
</comment>
<evidence type="ECO:0000313" key="1">
    <source>
        <dbReference type="EMBL" id="KAF9323351.1"/>
    </source>
</evidence>
<name>A0A9P5SA62_9FUNG</name>
<gene>
    <name evidence="1" type="ORF">BG006_001548</name>
</gene>
<reference evidence="1" key="1">
    <citation type="journal article" date="2020" name="Fungal Divers.">
        <title>Resolving the Mortierellaceae phylogeny through synthesis of multi-gene phylogenetics and phylogenomics.</title>
        <authorList>
            <person name="Vandepol N."/>
            <person name="Liber J."/>
            <person name="Desiro A."/>
            <person name="Na H."/>
            <person name="Kennedy M."/>
            <person name="Barry K."/>
            <person name="Grigoriev I.V."/>
            <person name="Miller A.N."/>
            <person name="O'Donnell K."/>
            <person name="Stajich J.E."/>
            <person name="Bonito G."/>
        </authorList>
    </citation>
    <scope>NUCLEOTIDE SEQUENCE</scope>
    <source>
        <strain evidence="1">NVP1</strain>
    </source>
</reference>
<organism evidence="1 2">
    <name type="scientific">Podila minutissima</name>
    <dbReference type="NCBI Taxonomy" id="64525"/>
    <lineage>
        <taxon>Eukaryota</taxon>
        <taxon>Fungi</taxon>
        <taxon>Fungi incertae sedis</taxon>
        <taxon>Mucoromycota</taxon>
        <taxon>Mortierellomycotina</taxon>
        <taxon>Mortierellomycetes</taxon>
        <taxon>Mortierellales</taxon>
        <taxon>Mortierellaceae</taxon>
        <taxon>Podila</taxon>
    </lineage>
</organism>
<dbReference type="Proteomes" id="UP000696485">
    <property type="component" value="Unassembled WGS sequence"/>
</dbReference>